<dbReference type="AlphaFoldDB" id="A0A3N5CPP9"/>
<keyword evidence="4" id="KW-1185">Reference proteome</keyword>
<evidence type="ECO:0000256" key="1">
    <source>
        <dbReference type="SAM" id="Phobius"/>
    </source>
</evidence>
<dbReference type="Pfam" id="PF07811">
    <property type="entry name" value="TadE"/>
    <property type="match status" value="1"/>
</dbReference>
<evidence type="ECO:0000313" key="4">
    <source>
        <dbReference type="Proteomes" id="UP000275232"/>
    </source>
</evidence>
<comment type="caution">
    <text evidence="3">The sequence shown here is derived from an EMBL/GenBank/DDBJ whole genome shotgun (WGS) entry which is preliminary data.</text>
</comment>
<organism evidence="3 4">
    <name type="scientific">Aurantiacibacter spongiae</name>
    <dbReference type="NCBI Taxonomy" id="2488860"/>
    <lineage>
        <taxon>Bacteria</taxon>
        <taxon>Pseudomonadati</taxon>
        <taxon>Pseudomonadota</taxon>
        <taxon>Alphaproteobacteria</taxon>
        <taxon>Sphingomonadales</taxon>
        <taxon>Erythrobacteraceae</taxon>
        <taxon>Aurantiacibacter</taxon>
    </lineage>
</organism>
<keyword evidence="1" id="KW-1133">Transmembrane helix</keyword>
<name>A0A3N5CPP9_9SPHN</name>
<dbReference type="Proteomes" id="UP000275232">
    <property type="component" value="Unassembled WGS sequence"/>
</dbReference>
<protein>
    <submittedName>
        <fullName evidence="3">Pilus assembly protein</fullName>
    </submittedName>
</protein>
<proteinExistence type="predicted"/>
<feature type="domain" description="TadE-like" evidence="2">
    <location>
        <begin position="16"/>
        <end position="58"/>
    </location>
</feature>
<gene>
    <name evidence="3" type="ORF">EG799_00835</name>
</gene>
<keyword evidence="1" id="KW-0472">Membrane</keyword>
<dbReference type="EMBL" id="RPFZ01000001">
    <property type="protein sequence ID" value="RPF70336.1"/>
    <property type="molecule type" value="Genomic_DNA"/>
</dbReference>
<reference evidence="3 4" key="1">
    <citation type="submission" date="2018-11" db="EMBL/GenBank/DDBJ databases">
        <title>Erythrobacter spongiae sp. nov., isolated from a marine sponge.</title>
        <authorList>
            <person name="Zhuang L."/>
            <person name="Luo L."/>
        </authorList>
    </citation>
    <scope>NUCLEOTIDE SEQUENCE [LARGE SCALE GENOMIC DNA]</scope>
    <source>
        <strain evidence="3 4">HN-E23</strain>
    </source>
</reference>
<accession>A0A3N5CPP9</accession>
<feature type="transmembrane region" description="Helical" evidence="1">
    <location>
        <begin position="20"/>
        <end position="43"/>
    </location>
</feature>
<sequence length="151" mass="16575">MRAMRDLKTLARDDAGSTIVEFALIGPAFLIMMLGVLQIGIALQNYNALRNVSADTARYAMVQHQTGNTINNNQIRTYAINHSTGAPYLLSSTQLNAVVDEPLVRRVADARELNLTMSYQIDSLLGFAGIDGPFITYSRPIFLLDNTLPAT</sequence>
<dbReference type="InterPro" id="IPR012495">
    <property type="entry name" value="TadE-like_dom"/>
</dbReference>
<evidence type="ECO:0000259" key="2">
    <source>
        <dbReference type="Pfam" id="PF07811"/>
    </source>
</evidence>
<evidence type="ECO:0000313" key="3">
    <source>
        <dbReference type="EMBL" id="RPF70336.1"/>
    </source>
</evidence>
<keyword evidence="1" id="KW-0812">Transmembrane</keyword>